<organism evidence="3">
    <name type="scientific">Gongylonema pulchrum</name>
    <dbReference type="NCBI Taxonomy" id="637853"/>
    <lineage>
        <taxon>Eukaryota</taxon>
        <taxon>Metazoa</taxon>
        <taxon>Ecdysozoa</taxon>
        <taxon>Nematoda</taxon>
        <taxon>Chromadorea</taxon>
        <taxon>Rhabditida</taxon>
        <taxon>Spirurina</taxon>
        <taxon>Spiruromorpha</taxon>
        <taxon>Spiruroidea</taxon>
        <taxon>Gongylonematidae</taxon>
        <taxon>Gongylonema</taxon>
    </lineage>
</organism>
<protein>
    <submittedName>
        <fullName evidence="3">Glutaredoxin domain-containing protein</fullName>
    </submittedName>
</protein>
<dbReference type="OrthoDB" id="168404at2759"/>
<reference evidence="1 2" key="2">
    <citation type="submission" date="2018-11" db="EMBL/GenBank/DDBJ databases">
        <authorList>
            <consortium name="Pathogen Informatics"/>
        </authorList>
    </citation>
    <scope>NUCLEOTIDE SEQUENCE [LARGE SCALE GENOMIC DNA]</scope>
</reference>
<accession>A0A183EW27</accession>
<keyword evidence="2" id="KW-1185">Reference proteome</keyword>
<evidence type="ECO:0000313" key="1">
    <source>
        <dbReference type="EMBL" id="VDN43845.1"/>
    </source>
</evidence>
<dbReference type="EMBL" id="UYRT01104022">
    <property type="protein sequence ID" value="VDN43845.1"/>
    <property type="molecule type" value="Genomic_DNA"/>
</dbReference>
<dbReference type="AlphaFoldDB" id="A0A183EW27"/>
<dbReference type="WBParaSite" id="GPUH_0002519801-mRNA-1">
    <property type="protein sequence ID" value="GPUH_0002519801-mRNA-1"/>
    <property type="gene ID" value="GPUH_0002519801"/>
</dbReference>
<evidence type="ECO:0000313" key="3">
    <source>
        <dbReference type="WBParaSite" id="GPUH_0002519801-mRNA-1"/>
    </source>
</evidence>
<proteinExistence type="predicted"/>
<reference evidence="3" key="1">
    <citation type="submission" date="2016-06" db="UniProtKB">
        <authorList>
            <consortium name="WormBaseParasite"/>
        </authorList>
    </citation>
    <scope>IDENTIFICATION</scope>
</reference>
<evidence type="ECO:0000313" key="2">
    <source>
        <dbReference type="Proteomes" id="UP000271098"/>
    </source>
</evidence>
<sequence>MDQNWSGTKAELLRKVAVVKLLANVIKIASGETKPAIYLRYRRREQDGFESFLTLYTNVTTFKIPIVIFNGKLKITLYSLNKNEFNFGLMGPGDSRSVQVIFQISFFLFSFRLEKSCFFFSISHNLYDS</sequence>
<dbReference type="Proteomes" id="UP000271098">
    <property type="component" value="Unassembled WGS sequence"/>
</dbReference>
<gene>
    <name evidence="1" type="ORF">GPUH_LOCUS25168</name>
</gene>
<name>A0A183EW27_9BILA</name>